<dbReference type="Pfam" id="PF23552">
    <property type="entry name" value="ParB_C"/>
    <property type="match status" value="1"/>
</dbReference>
<feature type="domain" description="ParB-like N-terminal" evidence="6">
    <location>
        <begin position="34"/>
        <end position="125"/>
    </location>
</feature>
<dbReference type="InterPro" id="IPR041468">
    <property type="entry name" value="HTH_ParB/Spo0J"/>
</dbReference>
<dbReference type="InterPro" id="IPR036086">
    <property type="entry name" value="ParB/Sulfiredoxin_sf"/>
</dbReference>
<keyword evidence="8" id="KW-1185">Reference proteome</keyword>
<dbReference type="Gene3D" id="1.10.10.2830">
    <property type="match status" value="1"/>
</dbReference>
<evidence type="ECO:0000256" key="5">
    <source>
        <dbReference type="SAM" id="MobiDB-lite"/>
    </source>
</evidence>
<dbReference type="SMART" id="SM00470">
    <property type="entry name" value="ParB"/>
    <property type="match status" value="1"/>
</dbReference>
<proteinExistence type="inferred from homology"/>
<name>A0A285CS32_9RHOB</name>
<evidence type="ECO:0000256" key="2">
    <source>
        <dbReference type="ARBA" id="ARBA00022829"/>
    </source>
</evidence>
<feature type="region of interest" description="Disordered" evidence="5">
    <location>
        <begin position="216"/>
        <end position="242"/>
    </location>
</feature>
<protein>
    <submittedName>
        <fullName evidence="7">Chromosome segregation DNA-binding protein</fullName>
    </submittedName>
</protein>
<evidence type="ECO:0000256" key="4">
    <source>
        <dbReference type="ARBA" id="ARBA00025472"/>
    </source>
</evidence>
<dbReference type="InterPro" id="IPR004437">
    <property type="entry name" value="ParB/RepB/Spo0J"/>
</dbReference>
<accession>A0A285CS32</accession>
<dbReference type="InterPro" id="IPR003115">
    <property type="entry name" value="ParB_N"/>
</dbReference>
<dbReference type="AlphaFoldDB" id="A0A285CS32"/>
<dbReference type="Pfam" id="PF17762">
    <property type="entry name" value="HTH_ParB"/>
    <property type="match status" value="1"/>
</dbReference>
<dbReference type="Pfam" id="PF02195">
    <property type="entry name" value="ParB_N"/>
    <property type="match status" value="1"/>
</dbReference>
<dbReference type="EMBL" id="OAOQ01000004">
    <property type="protein sequence ID" value="SNX69858.1"/>
    <property type="molecule type" value="Genomic_DNA"/>
</dbReference>
<dbReference type="CDD" id="cd16393">
    <property type="entry name" value="SPO0J_N"/>
    <property type="match status" value="1"/>
</dbReference>
<reference evidence="8" key="1">
    <citation type="submission" date="2017-08" db="EMBL/GenBank/DDBJ databases">
        <authorList>
            <person name="Varghese N."/>
            <person name="Submissions S."/>
        </authorList>
    </citation>
    <scope>NUCLEOTIDE SEQUENCE [LARGE SCALE GENOMIC DNA]</scope>
    <source>
        <strain evidence="8">JA234</strain>
    </source>
</reference>
<dbReference type="InterPro" id="IPR057240">
    <property type="entry name" value="ParB_dimer_C"/>
</dbReference>
<dbReference type="PANTHER" id="PTHR33375:SF1">
    <property type="entry name" value="CHROMOSOME-PARTITIONING PROTEIN PARB-RELATED"/>
    <property type="match status" value="1"/>
</dbReference>
<evidence type="ECO:0000313" key="7">
    <source>
        <dbReference type="EMBL" id="SNX69858.1"/>
    </source>
</evidence>
<evidence type="ECO:0000256" key="1">
    <source>
        <dbReference type="ARBA" id="ARBA00006295"/>
    </source>
</evidence>
<dbReference type="OrthoDB" id="9802051at2"/>
<dbReference type="GO" id="GO:0005694">
    <property type="term" value="C:chromosome"/>
    <property type="evidence" value="ECO:0007669"/>
    <property type="project" value="TreeGrafter"/>
</dbReference>
<dbReference type="InterPro" id="IPR050336">
    <property type="entry name" value="Chromosome_partition/occlusion"/>
</dbReference>
<organism evidence="7 8">
    <name type="scientific">Cereibacter ovatus</name>
    <dbReference type="NCBI Taxonomy" id="439529"/>
    <lineage>
        <taxon>Bacteria</taxon>
        <taxon>Pseudomonadati</taxon>
        <taxon>Pseudomonadota</taxon>
        <taxon>Alphaproteobacteria</taxon>
        <taxon>Rhodobacterales</taxon>
        <taxon>Paracoccaceae</taxon>
        <taxon>Cereibacter</taxon>
    </lineage>
</organism>
<evidence type="ECO:0000313" key="8">
    <source>
        <dbReference type="Proteomes" id="UP000219467"/>
    </source>
</evidence>
<dbReference type="PANTHER" id="PTHR33375">
    <property type="entry name" value="CHROMOSOME-PARTITIONING PROTEIN PARB-RELATED"/>
    <property type="match status" value="1"/>
</dbReference>
<keyword evidence="2" id="KW-0159">Chromosome partition</keyword>
<dbReference type="GO" id="GO:0045881">
    <property type="term" value="P:positive regulation of sporulation resulting in formation of a cellular spore"/>
    <property type="evidence" value="ECO:0007669"/>
    <property type="project" value="TreeGrafter"/>
</dbReference>
<dbReference type="Proteomes" id="UP000219467">
    <property type="component" value="Unassembled WGS sequence"/>
</dbReference>
<comment type="similarity">
    <text evidence="1">Belongs to the ParB family.</text>
</comment>
<keyword evidence="3 7" id="KW-0238">DNA-binding</keyword>
<dbReference type="GO" id="GO:0003677">
    <property type="term" value="F:DNA binding"/>
    <property type="evidence" value="ECO:0007669"/>
    <property type="project" value="UniProtKB-KW"/>
</dbReference>
<dbReference type="GO" id="GO:0007059">
    <property type="term" value="P:chromosome segregation"/>
    <property type="evidence" value="ECO:0007669"/>
    <property type="project" value="UniProtKB-KW"/>
</dbReference>
<sequence>MERRGLGRGLSALMADIQVEVDPSGQASARRPELLVPVEKIVPNPNQPRRDFSPDALEDLAASIRQKGVIQPLIVRPLPNSDRFEIVAGERRWRASQLAQVHDLPVIVRDFDDTEVLEVAIIENIQRADLNAIEEAMGYRQLMDRFGHTQEKLAEALSKSRSHIANLLRLLQLPEDVQGWLREGKLTAGHARALITTPNASELARQVITRNLSVRDTERLAKGTPERTKASGPRANREKDADTRALEGDLSANLKMAVTIDHEPGGEAGRLIIRYNTLDDLDLLCRALSVMPRDGSI</sequence>
<dbReference type="FunFam" id="3.90.1530.30:FF:000001">
    <property type="entry name" value="Chromosome partitioning protein ParB"/>
    <property type="match status" value="1"/>
</dbReference>
<dbReference type="Gene3D" id="3.90.1530.30">
    <property type="match status" value="1"/>
</dbReference>
<comment type="function">
    <text evidence="4">Involved in chromosome partition. Localize to both poles of the predivisional cell following completion of DNA replication. Binds to the DNA origin of replication.</text>
</comment>
<evidence type="ECO:0000259" key="6">
    <source>
        <dbReference type="SMART" id="SM00470"/>
    </source>
</evidence>
<evidence type="ECO:0000256" key="3">
    <source>
        <dbReference type="ARBA" id="ARBA00023125"/>
    </source>
</evidence>
<dbReference type="NCBIfam" id="TIGR00180">
    <property type="entry name" value="parB_part"/>
    <property type="match status" value="1"/>
</dbReference>
<dbReference type="FunFam" id="1.10.10.2830:FF:000001">
    <property type="entry name" value="Chromosome partitioning protein ParB"/>
    <property type="match status" value="1"/>
</dbReference>
<gene>
    <name evidence="7" type="ORF">SAMN05878503_104252</name>
</gene>
<dbReference type="SUPFAM" id="SSF110849">
    <property type="entry name" value="ParB/Sulfiredoxin"/>
    <property type="match status" value="1"/>
</dbReference>